<dbReference type="Proteomes" id="UP000283255">
    <property type="component" value="Unassembled WGS sequence"/>
</dbReference>
<keyword evidence="2" id="KW-0472">Membrane</keyword>
<dbReference type="AlphaFoldDB" id="A0A418YCX8"/>
<dbReference type="Pfam" id="PF04350">
    <property type="entry name" value="PilO"/>
    <property type="match status" value="1"/>
</dbReference>
<evidence type="ECO:0000313" key="4">
    <source>
        <dbReference type="Proteomes" id="UP000283255"/>
    </source>
</evidence>
<evidence type="ECO:0000313" key="3">
    <source>
        <dbReference type="EMBL" id="RJG42354.1"/>
    </source>
</evidence>
<dbReference type="OrthoDB" id="9802133at2"/>
<feature type="coiled-coil region" evidence="1">
    <location>
        <begin position="63"/>
        <end position="90"/>
    </location>
</feature>
<dbReference type="GO" id="GO:0043107">
    <property type="term" value="P:type IV pilus-dependent motility"/>
    <property type="evidence" value="ECO:0007669"/>
    <property type="project" value="InterPro"/>
</dbReference>
<reference evidence="3 4" key="1">
    <citation type="submission" date="2018-09" db="EMBL/GenBank/DDBJ databases">
        <authorList>
            <person name="Wang F."/>
        </authorList>
    </citation>
    <scope>NUCLEOTIDE SEQUENCE [LARGE SCALE GENOMIC DNA]</scope>
    <source>
        <strain evidence="3 4">PLHSC7-2</strain>
    </source>
</reference>
<keyword evidence="4" id="KW-1185">Reference proteome</keyword>
<sequence length="190" mass="21797">MNINELDFENVGSWPIVAKAVFITIVGALIIGGFYYFIFDDQLKKLESVQLQEVEIKRQFETKAALASNLDAYRRQMVEIEALLAELVKKLPSKSEVSQLLDRINFIGSDNGMQFQRFKPMSEVEREFSIEVPYSIKVTGNYDQIGQFSADIAKLPRVIILDDVVIKKLENDMLDVELKAKTYTYKESKQ</sequence>
<dbReference type="Gene3D" id="3.30.70.60">
    <property type="match status" value="1"/>
</dbReference>
<dbReference type="InterPro" id="IPR007445">
    <property type="entry name" value="PilO"/>
</dbReference>
<dbReference type="InterPro" id="IPR014717">
    <property type="entry name" value="Transl_elong_EF1B/ribsomal_bS6"/>
</dbReference>
<protein>
    <submittedName>
        <fullName evidence="3">Pilus assembly protein PilP</fullName>
    </submittedName>
</protein>
<dbReference type="PIRSF" id="PIRSF016482">
    <property type="entry name" value="PilO"/>
    <property type="match status" value="1"/>
</dbReference>
<keyword evidence="2" id="KW-1133">Transmembrane helix</keyword>
<reference evidence="3 4" key="2">
    <citation type="submission" date="2019-01" db="EMBL/GenBank/DDBJ databases">
        <title>Motilimonas pumilus sp. nov., isolated from the gut of sea cucumber (Apostichopus japonicus).</title>
        <authorList>
            <person name="Wang F.-Q."/>
            <person name="Ren L.-H."/>
            <person name="Lin Y.-W."/>
            <person name="Sun G.-H."/>
            <person name="Du Z.-J."/>
            <person name="Zhao J.-X."/>
            <person name="Liu X.-J."/>
            <person name="Liu L.-J."/>
        </authorList>
    </citation>
    <scope>NUCLEOTIDE SEQUENCE [LARGE SCALE GENOMIC DNA]</scope>
    <source>
        <strain evidence="3 4">PLHSC7-2</strain>
    </source>
</reference>
<name>A0A418YCX8_9GAMM</name>
<organism evidence="3 4">
    <name type="scientific">Motilimonas pumila</name>
    <dbReference type="NCBI Taxonomy" id="2303987"/>
    <lineage>
        <taxon>Bacteria</taxon>
        <taxon>Pseudomonadati</taxon>
        <taxon>Pseudomonadota</taxon>
        <taxon>Gammaproteobacteria</taxon>
        <taxon>Alteromonadales</taxon>
        <taxon>Alteromonadales genera incertae sedis</taxon>
        <taxon>Motilimonas</taxon>
    </lineage>
</organism>
<dbReference type="Gene3D" id="1.10.287.540">
    <property type="entry name" value="Helix hairpin bin"/>
    <property type="match status" value="1"/>
</dbReference>
<dbReference type="PANTHER" id="PTHR39555:SF1">
    <property type="entry name" value="TYPE IV PILUS INNER MEMBRANE COMPONENT PILO"/>
    <property type="match status" value="1"/>
</dbReference>
<dbReference type="RefSeq" id="WP_119911370.1">
    <property type="nucleotide sequence ID" value="NZ_QZCH01000018.1"/>
</dbReference>
<dbReference type="GO" id="GO:0043683">
    <property type="term" value="P:type IV pilus assembly"/>
    <property type="evidence" value="ECO:0007669"/>
    <property type="project" value="InterPro"/>
</dbReference>
<evidence type="ECO:0000256" key="2">
    <source>
        <dbReference type="SAM" id="Phobius"/>
    </source>
</evidence>
<keyword evidence="2" id="KW-0812">Transmembrane</keyword>
<feature type="transmembrane region" description="Helical" evidence="2">
    <location>
        <begin position="16"/>
        <end position="38"/>
    </location>
</feature>
<dbReference type="EMBL" id="QZCH01000018">
    <property type="protein sequence ID" value="RJG42354.1"/>
    <property type="molecule type" value="Genomic_DNA"/>
</dbReference>
<keyword evidence="1" id="KW-0175">Coiled coil</keyword>
<comment type="caution">
    <text evidence="3">The sequence shown here is derived from an EMBL/GenBank/DDBJ whole genome shotgun (WGS) entry which is preliminary data.</text>
</comment>
<accession>A0A418YCX8</accession>
<proteinExistence type="predicted"/>
<gene>
    <name evidence="3" type="ORF">D1Z90_13830</name>
</gene>
<evidence type="ECO:0000256" key="1">
    <source>
        <dbReference type="SAM" id="Coils"/>
    </source>
</evidence>
<dbReference type="PANTHER" id="PTHR39555">
    <property type="entry name" value="FIMBRIAL ASSEMBLY PROTEIN PILO-LIKE PROTEIN-RELATED"/>
    <property type="match status" value="1"/>
</dbReference>